<dbReference type="InterPro" id="IPR004923">
    <property type="entry name" value="FTR1/Fip1/EfeU"/>
</dbReference>
<keyword evidence="3 6" id="KW-0812">Transmembrane</keyword>
<proteinExistence type="inferred from homology"/>
<keyword evidence="8" id="KW-1185">Reference proteome</keyword>
<dbReference type="Pfam" id="PF03239">
    <property type="entry name" value="FTR1"/>
    <property type="match status" value="1"/>
</dbReference>
<name>A0AAW9QVS9_9CHRO</name>
<evidence type="ECO:0000256" key="6">
    <source>
        <dbReference type="SAM" id="Phobius"/>
    </source>
</evidence>
<feature type="transmembrane region" description="Helical" evidence="6">
    <location>
        <begin position="85"/>
        <end position="102"/>
    </location>
</feature>
<evidence type="ECO:0000256" key="3">
    <source>
        <dbReference type="ARBA" id="ARBA00022692"/>
    </source>
</evidence>
<gene>
    <name evidence="7" type="ORF">V0288_06445</name>
</gene>
<comment type="caution">
    <text evidence="7">The sequence shown here is derived from an EMBL/GenBank/DDBJ whole genome shotgun (WGS) entry which is preliminary data.</text>
</comment>
<feature type="transmembrane region" description="Helical" evidence="6">
    <location>
        <begin position="283"/>
        <end position="307"/>
    </location>
</feature>
<organism evidence="7 8">
    <name type="scientific">Pannus brasiliensis CCIBt3594</name>
    <dbReference type="NCBI Taxonomy" id="1427578"/>
    <lineage>
        <taxon>Bacteria</taxon>
        <taxon>Bacillati</taxon>
        <taxon>Cyanobacteriota</taxon>
        <taxon>Cyanophyceae</taxon>
        <taxon>Oscillatoriophycideae</taxon>
        <taxon>Chroococcales</taxon>
        <taxon>Microcystaceae</taxon>
        <taxon>Pannus</taxon>
    </lineage>
</organism>
<keyword evidence="4 6" id="KW-1133">Transmembrane helix</keyword>
<feature type="transmembrane region" description="Helical" evidence="6">
    <location>
        <begin position="43"/>
        <end position="65"/>
    </location>
</feature>
<comment type="similarity">
    <text evidence="2">Belongs to the oxidase-dependent Fe transporter (OFeT) (TC 9.A.10.1) family.</text>
</comment>
<evidence type="ECO:0000313" key="8">
    <source>
        <dbReference type="Proteomes" id="UP001328733"/>
    </source>
</evidence>
<dbReference type="AlphaFoldDB" id="A0AAW9QVS9"/>
<dbReference type="EMBL" id="JBAFSM010000009">
    <property type="protein sequence ID" value="MEG3436754.1"/>
    <property type="molecule type" value="Genomic_DNA"/>
</dbReference>
<feature type="transmembrane region" description="Helical" evidence="6">
    <location>
        <begin position="158"/>
        <end position="179"/>
    </location>
</feature>
<feature type="transmembrane region" description="Helical" evidence="6">
    <location>
        <begin position="191"/>
        <end position="213"/>
    </location>
</feature>
<keyword evidence="5 6" id="KW-0472">Membrane</keyword>
<dbReference type="PANTHER" id="PTHR31632">
    <property type="entry name" value="IRON TRANSPORTER FTH1"/>
    <property type="match status" value="1"/>
</dbReference>
<dbReference type="Proteomes" id="UP001328733">
    <property type="component" value="Unassembled WGS sequence"/>
</dbReference>
<dbReference type="GO" id="GO:0033573">
    <property type="term" value="C:high-affinity iron permease complex"/>
    <property type="evidence" value="ECO:0007669"/>
    <property type="project" value="InterPro"/>
</dbReference>
<dbReference type="RefSeq" id="WP_332864218.1">
    <property type="nucleotide sequence ID" value="NZ_JBAFSM010000009.1"/>
</dbReference>
<evidence type="ECO:0000256" key="1">
    <source>
        <dbReference type="ARBA" id="ARBA00004141"/>
    </source>
</evidence>
<reference evidence="7 8" key="1">
    <citation type="submission" date="2024-01" db="EMBL/GenBank/DDBJ databases">
        <title>Genomic insights into the taxonomy and metabolism of the cyanobacterium Pannus brasiliensis CCIBt3594.</title>
        <authorList>
            <person name="Machado M."/>
            <person name="Botero N.B."/>
            <person name="Andreote A.P.D."/>
            <person name="Feitosa A.M.T."/>
            <person name="Popin R."/>
            <person name="Sivonen K."/>
            <person name="Fiore M.F."/>
        </authorList>
    </citation>
    <scope>NUCLEOTIDE SEQUENCE [LARGE SCALE GENOMIC DNA]</scope>
    <source>
        <strain evidence="7 8">CCIBt3594</strain>
    </source>
</reference>
<comment type="subcellular location">
    <subcellularLocation>
        <location evidence="1">Membrane</location>
        <topology evidence="1">Multi-pass membrane protein</topology>
    </subcellularLocation>
</comment>
<feature type="transmembrane region" description="Helical" evidence="6">
    <location>
        <begin position="131"/>
        <end position="152"/>
    </location>
</feature>
<evidence type="ECO:0000256" key="5">
    <source>
        <dbReference type="ARBA" id="ARBA00023136"/>
    </source>
</evidence>
<dbReference type="PANTHER" id="PTHR31632:SF2">
    <property type="entry name" value="PLASMA MEMBRANE IRON PERMEASE"/>
    <property type="match status" value="1"/>
</dbReference>
<dbReference type="GO" id="GO:0015093">
    <property type="term" value="F:ferrous iron transmembrane transporter activity"/>
    <property type="evidence" value="ECO:0007669"/>
    <property type="project" value="TreeGrafter"/>
</dbReference>
<feature type="transmembrane region" description="Helical" evidence="6">
    <location>
        <begin position="6"/>
        <end position="31"/>
    </location>
</feature>
<evidence type="ECO:0000256" key="2">
    <source>
        <dbReference type="ARBA" id="ARBA00008333"/>
    </source>
</evidence>
<evidence type="ECO:0000313" key="7">
    <source>
        <dbReference type="EMBL" id="MEG3436754.1"/>
    </source>
</evidence>
<sequence length="316" mass="34733">MDYSSALPTFIITLREGVEAALVVGIVLAYLKKAGRTSANRWVYAGIAVGILASASIGVFFSWLIQTLPAAGQKYAPAIEPLLEGTFSVLAIAMLSWMLVWMTRHARQMRQQVEGRLGAVFDGKYGEGWGVFLLVFLAVVREGFESVLFIAAKFGQGLIPALGAIAGIAVSAGIGVLLFKWGIKLDIRLFFKVMGLLLLLIVAGLVVTALGHFDTAIGTLSKLDRASESLCFFYERFAKPLDRDCILGPMIWNTSKILPDDRFPGIILATLFGYTQRLYFVQAIAYGIFWITVGGLYFQTLSGRAIVWRRDREMGR</sequence>
<accession>A0AAW9QVS9</accession>
<protein>
    <submittedName>
        <fullName evidence="7">FTR1 family protein</fullName>
    </submittedName>
</protein>
<evidence type="ECO:0000256" key="4">
    <source>
        <dbReference type="ARBA" id="ARBA00022989"/>
    </source>
</evidence>